<reference evidence="4 5" key="1">
    <citation type="journal article" date="2015" name="Fungal Genet. Biol.">
        <title>Evolution of novel wood decay mechanisms in Agaricales revealed by the genome sequences of Fistulina hepatica and Cylindrobasidium torrendii.</title>
        <authorList>
            <person name="Floudas D."/>
            <person name="Held B.W."/>
            <person name="Riley R."/>
            <person name="Nagy L.G."/>
            <person name="Koehler G."/>
            <person name="Ransdell A.S."/>
            <person name="Younus H."/>
            <person name="Chow J."/>
            <person name="Chiniquy J."/>
            <person name="Lipzen A."/>
            <person name="Tritt A."/>
            <person name="Sun H."/>
            <person name="Haridas S."/>
            <person name="LaButti K."/>
            <person name="Ohm R.A."/>
            <person name="Kues U."/>
            <person name="Blanchette R.A."/>
            <person name="Grigoriev I.V."/>
            <person name="Minto R.E."/>
            <person name="Hibbett D.S."/>
        </authorList>
    </citation>
    <scope>NUCLEOTIDE SEQUENCE [LARGE SCALE GENOMIC DNA]</scope>
    <source>
        <strain evidence="4 5">ATCC 64428</strain>
    </source>
</reference>
<feature type="transmembrane region" description="Helical" evidence="2">
    <location>
        <begin position="205"/>
        <end position="223"/>
    </location>
</feature>
<evidence type="ECO:0000256" key="1">
    <source>
        <dbReference type="SAM" id="MobiDB-lite"/>
    </source>
</evidence>
<evidence type="ECO:0000259" key="3">
    <source>
        <dbReference type="Pfam" id="PF20152"/>
    </source>
</evidence>
<feature type="transmembrane region" description="Helical" evidence="2">
    <location>
        <begin position="50"/>
        <end position="70"/>
    </location>
</feature>
<feature type="transmembrane region" description="Helical" evidence="2">
    <location>
        <begin position="162"/>
        <end position="184"/>
    </location>
</feature>
<dbReference type="PANTHER" id="PTHR40465">
    <property type="entry name" value="CHROMOSOME 1, WHOLE GENOME SHOTGUN SEQUENCE"/>
    <property type="match status" value="1"/>
</dbReference>
<keyword evidence="2" id="KW-0472">Membrane</keyword>
<feature type="transmembrane region" description="Helical" evidence="2">
    <location>
        <begin position="121"/>
        <end position="142"/>
    </location>
</feature>
<dbReference type="EMBL" id="KN882032">
    <property type="protein sequence ID" value="KIY46446.1"/>
    <property type="molecule type" value="Genomic_DNA"/>
</dbReference>
<dbReference type="Proteomes" id="UP000054144">
    <property type="component" value="Unassembled WGS sequence"/>
</dbReference>
<proteinExistence type="predicted"/>
<feature type="transmembrane region" description="Helical" evidence="2">
    <location>
        <begin position="229"/>
        <end position="250"/>
    </location>
</feature>
<gene>
    <name evidence="4" type="ORF">FISHEDRAFT_75636</name>
</gene>
<dbReference type="AlphaFoldDB" id="A0A0D7A945"/>
<feature type="transmembrane region" description="Helical" evidence="2">
    <location>
        <begin position="90"/>
        <end position="109"/>
    </location>
</feature>
<feature type="region of interest" description="Disordered" evidence="1">
    <location>
        <begin position="303"/>
        <end position="344"/>
    </location>
</feature>
<feature type="compositionally biased region" description="Basic and acidic residues" evidence="1">
    <location>
        <begin position="333"/>
        <end position="344"/>
    </location>
</feature>
<name>A0A0D7A945_9AGAR</name>
<evidence type="ECO:0000256" key="2">
    <source>
        <dbReference type="SAM" id="Phobius"/>
    </source>
</evidence>
<dbReference type="PANTHER" id="PTHR40465:SF1">
    <property type="entry name" value="DUF6534 DOMAIN-CONTAINING PROTEIN"/>
    <property type="match status" value="1"/>
</dbReference>
<keyword evidence="2" id="KW-1133">Transmembrane helix</keyword>
<sequence>MSTTGDAALASTAAPLLTGYIMNAMLYGCLLMQLYWYYMSFPRDPRFLKAFVGTLFCLETAQTALIMYDALKAFALVFGDVTQLNKVHSAWMNIPIMTGVVSSLVHLFFCWRIYSLSKNWISIGVIMAFSLCQLVTAIYFGTRVYHIGEYSLLQATTQVPCSVWLASSAVTDILIALAMCYHLWRIPKAFRRTELLISRLIRSTVETGCITAIFAIILVVLYTSLTNGSYYACMGAMLAKLYSNVALAVLNSRIRILNGRENVDTTDAFINVDEEPHSQFRSTISASNQLQARINYTVDVQQSYSPSAPGKGGQAGGQAIPLEPLGPYGANMEHSDTKVQHDYV</sequence>
<protein>
    <recommendedName>
        <fullName evidence="3">DUF6534 domain-containing protein</fullName>
    </recommendedName>
</protein>
<evidence type="ECO:0000313" key="4">
    <source>
        <dbReference type="EMBL" id="KIY46446.1"/>
    </source>
</evidence>
<keyword evidence="2" id="KW-0812">Transmembrane</keyword>
<dbReference type="OrthoDB" id="2953893at2759"/>
<dbReference type="Pfam" id="PF20152">
    <property type="entry name" value="DUF6534"/>
    <property type="match status" value="1"/>
</dbReference>
<organism evidence="4 5">
    <name type="scientific">Fistulina hepatica ATCC 64428</name>
    <dbReference type="NCBI Taxonomy" id="1128425"/>
    <lineage>
        <taxon>Eukaryota</taxon>
        <taxon>Fungi</taxon>
        <taxon>Dikarya</taxon>
        <taxon>Basidiomycota</taxon>
        <taxon>Agaricomycotina</taxon>
        <taxon>Agaricomycetes</taxon>
        <taxon>Agaricomycetidae</taxon>
        <taxon>Agaricales</taxon>
        <taxon>Fistulinaceae</taxon>
        <taxon>Fistulina</taxon>
    </lineage>
</organism>
<evidence type="ECO:0000313" key="5">
    <source>
        <dbReference type="Proteomes" id="UP000054144"/>
    </source>
</evidence>
<feature type="transmembrane region" description="Helical" evidence="2">
    <location>
        <begin position="20"/>
        <end position="38"/>
    </location>
</feature>
<feature type="domain" description="DUF6534" evidence="3">
    <location>
        <begin position="168"/>
        <end position="253"/>
    </location>
</feature>
<keyword evidence="5" id="KW-1185">Reference proteome</keyword>
<dbReference type="InterPro" id="IPR045339">
    <property type="entry name" value="DUF6534"/>
</dbReference>
<accession>A0A0D7A945</accession>